<dbReference type="Proteomes" id="UP000235682">
    <property type="component" value="Unassembled WGS sequence"/>
</dbReference>
<feature type="domain" description="Purine catabolism PurC-like" evidence="1">
    <location>
        <begin position="54"/>
        <end position="172"/>
    </location>
</feature>
<dbReference type="Pfam" id="PF07905">
    <property type="entry name" value="PucR"/>
    <property type="match status" value="1"/>
</dbReference>
<evidence type="ECO:0000259" key="2">
    <source>
        <dbReference type="Pfam" id="PF13556"/>
    </source>
</evidence>
<reference evidence="3 4" key="1">
    <citation type="submission" date="2017-09" db="EMBL/GenBank/DDBJ databases">
        <title>Bacterial strain isolated from the female urinary microbiota.</title>
        <authorList>
            <person name="Thomas-White K."/>
            <person name="Kumar N."/>
            <person name="Forster S."/>
            <person name="Putonti C."/>
            <person name="Lawley T."/>
            <person name="Wolfe A.J."/>
        </authorList>
    </citation>
    <scope>NUCLEOTIDE SEQUENCE [LARGE SCALE GENOMIC DNA]</scope>
    <source>
        <strain evidence="3 4">UMB0852</strain>
    </source>
</reference>
<proteinExistence type="predicted"/>
<evidence type="ECO:0000313" key="4">
    <source>
        <dbReference type="Proteomes" id="UP000235682"/>
    </source>
</evidence>
<organism evidence="3 4">
    <name type="scientific">Dolosicoccus paucivorans</name>
    <dbReference type="NCBI Taxonomy" id="84521"/>
    <lineage>
        <taxon>Bacteria</taxon>
        <taxon>Bacillati</taxon>
        <taxon>Bacillota</taxon>
        <taxon>Bacilli</taxon>
        <taxon>Lactobacillales</taxon>
        <taxon>Aerococcaceae</taxon>
        <taxon>Dolosicoccus</taxon>
    </lineage>
</organism>
<dbReference type="InterPro" id="IPR025736">
    <property type="entry name" value="PucR_C-HTH_dom"/>
</dbReference>
<accession>A0A2N6SN52</accession>
<evidence type="ECO:0000313" key="3">
    <source>
        <dbReference type="EMBL" id="PMC58497.1"/>
    </source>
</evidence>
<protein>
    <submittedName>
        <fullName evidence="3">PucR family transcriptional regulator</fullName>
    </submittedName>
</protein>
<dbReference type="PANTHER" id="PTHR33744">
    <property type="entry name" value="CARBOHYDRATE DIACID REGULATOR"/>
    <property type="match status" value="1"/>
</dbReference>
<dbReference type="EMBL" id="PNHE01000012">
    <property type="protein sequence ID" value="PMC58497.1"/>
    <property type="molecule type" value="Genomic_DNA"/>
</dbReference>
<dbReference type="PANTHER" id="PTHR33744:SF15">
    <property type="entry name" value="CARBOHYDRATE DIACID REGULATOR"/>
    <property type="match status" value="1"/>
</dbReference>
<dbReference type="STRING" id="84521.SAMN04487994_101710"/>
<dbReference type="InterPro" id="IPR051448">
    <property type="entry name" value="CdaR-like_regulators"/>
</dbReference>
<dbReference type="AlphaFoldDB" id="A0A2N6SN52"/>
<dbReference type="InterPro" id="IPR042070">
    <property type="entry name" value="PucR_C-HTH_sf"/>
</dbReference>
<keyword evidence="4" id="KW-1185">Reference proteome</keyword>
<comment type="caution">
    <text evidence="3">The sequence shown here is derived from an EMBL/GenBank/DDBJ whole genome shotgun (WGS) entry which is preliminary data.</text>
</comment>
<evidence type="ECO:0000259" key="1">
    <source>
        <dbReference type="Pfam" id="PF07905"/>
    </source>
</evidence>
<dbReference type="Pfam" id="PF13556">
    <property type="entry name" value="HTH_30"/>
    <property type="match status" value="1"/>
</dbReference>
<dbReference type="Gene3D" id="1.10.10.2840">
    <property type="entry name" value="PucR C-terminal helix-turn-helix domain"/>
    <property type="match status" value="1"/>
</dbReference>
<name>A0A2N6SN52_9LACT</name>
<gene>
    <name evidence="3" type="ORF">CJ205_03940</name>
</gene>
<dbReference type="InterPro" id="IPR012914">
    <property type="entry name" value="PucR_dom"/>
</dbReference>
<sequence>MFFSHFIKIACTLNNSQNNVIVILQKELVVLTKIYFILYTLLKRGGIAMTTLHELLNTPRFSDLELLTEGVDTTHLSLKNVEITETPDVAHFISENTLILTTAMIFKDKQNDLIDFINSLKAANAVGLGIKTGRFLEKVEEHVIRHAQKIDFPIFNIPDTYSLGGLLQQMTSILWKSQHEELLFALDIQRKFSDLLIQDVHNEVIINELSKMVKSPIILINPFHRVLNASSHFSHPNNPPEEYVTKVFRSKALREKEEGYFMITNSQGEDIPAALIPVYVHKYFPHYLIVLNPEKIPYPISNFALDQAALILSFVLFKNEKVAESKIIIESEHFKELVGNHLSNTASSDEWNESGYKYGFKESNYYRMVRVYQLDEIDTDKTSRLLQEKSLLTYQWLKWNIDRYSEDAKIIYFPSSFELYILLQEKPEDLNQLLLTMQQKLRLMLPINVGFALGNAFTSWQQIDKTYTQANLAFDELKQSSNREPIVYYQDKGILQLFNHLDAGDVQYFCQTVLKDFAYPEDPNLIELRKTLEVFLNCQGEIARTASQLYIHRNTVKYRINRCEEILGSDITSPEESLNIRIALALSRQHHP</sequence>
<feature type="domain" description="PucR C-terminal helix-turn-helix" evidence="2">
    <location>
        <begin position="528"/>
        <end position="585"/>
    </location>
</feature>
<dbReference type="OrthoDB" id="142218at2"/>